<evidence type="ECO:0000313" key="1">
    <source>
        <dbReference type="EMBL" id="KAG5633779.1"/>
    </source>
</evidence>
<sequence length="254" mass="29382">LHVHTSETLGRLEGALRVFHENKDIIVRAGLREHFNIPKLHQMLHYVDAIKSHGSADGYNTKSPEQLHIDFAKDAYQALNKRDYVKQMATWLRPQEAVTHYSAYLDWLSDDTPDNPDSNPNSDNDDYDHYPPPCALVPLQNDTQHRISVKPGFPKIDLTTITTSFKATFFLFFQPSFDNSTLYHKNHSFQMQPIALTSSKFYQFALPISLPLVVSTSLIGCDVHLWFLLSLARWRLALISTLYWCEEMLRMKMR</sequence>
<dbReference type="AlphaFoldDB" id="A0A9P7K251"/>
<name>A0A9P7K251_9AGAR</name>
<proteinExistence type="predicted"/>
<reference evidence="1" key="1">
    <citation type="submission" date="2021-02" db="EMBL/GenBank/DDBJ databases">
        <authorList>
            <person name="Nieuwenhuis M."/>
            <person name="Van De Peppel L.J.J."/>
        </authorList>
    </citation>
    <scope>NUCLEOTIDE SEQUENCE</scope>
    <source>
        <strain evidence="1">D49</strain>
    </source>
</reference>
<reference evidence="1" key="2">
    <citation type="submission" date="2021-10" db="EMBL/GenBank/DDBJ databases">
        <title>Phylogenomics reveals ancestral predisposition of the termite-cultivated fungus Termitomyces towards a domesticated lifestyle.</title>
        <authorList>
            <person name="Auxier B."/>
            <person name="Grum-Grzhimaylo A."/>
            <person name="Cardenas M.E."/>
            <person name="Lodge J.D."/>
            <person name="Laessoe T."/>
            <person name="Pedersen O."/>
            <person name="Smith M.E."/>
            <person name="Kuyper T.W."/>
            <person name="Franco-Molano E.A."/>
            <person name="Baroni T.J."/>
            <person name="Aanen D.K."/>
        </authorList>
    </citation>
    <scope>NUCLEOTIDE SEQUENCE</scope>
    <source>
        <strain evidence="1">D49</strain>
    </source>
</reference>
<feature type="non-terminal residue" evidence="1">
    <location>
        <position position="1"/>
    </location>
</feature>
<comment type="caution">
    <text evidence="1">The sequence shown here is derived from an EMBL/GenBank/DDBJ whole genome shotgun (WGS) entry which is preliminary data.</text>
</comment>
<accession>A0A9P7K251</accession>
<dbReference type="EMBL" id="JABCKI010007065">
    <property type="protein sequence ID" value="KAG5633779.1"/>
    <property type="molecule type" value="Genomic_DNA"/>
</dbReference>
<protein>
    <submittedName>
        <fullName evidence="1">Uncharacterized protein</fullName>
    </submittedName>
</protein>
<keyword evidence="2" id="KW-1185">Reference proteome</keyword>
<evidence type="ECO:0000313" key="2">
    <source>
        <dbReference type="Proteomes" id="UP000717328"/>
    </source>
</evidence>
<gene>
    <name evidence="1" type="ORF">H0H81_005336</name>
</gene>
<dbReference type="OrthoDB" id="3252362at2759"/>
<dbReference type="Proteomes" id="UP000717328">
    <property type="component" value="Unassembled WGS sequence"/>
</dbReference>
<organism evidence="1 2">
    <name type="scientific">Sphagnurus paluster</name>
    <dbReference type="NCBI Taxonomy" id="117069"/>
    <lineage>
        <taxon>Eukaryota</taxon>
        <taxon>Fungi</taxon>
        <taxon>Dikarya</taxon>
        <taxon>Basidiomycota</taxon>
        <taxon>Agaricomycotina</taxon>
        <taxon>Agaricomycetes</taxon>
        <taxon>Agaricomycetidae</taxon>
        <taxon>Agaricales</taxon>
        <taxon>Tricholomatineae</taxon>
        <taxon>Lyophyllaceae</taxon>
        <taxon>Sphagnurus</taxon>
    </lineage>
</organism>